<reference evidence="5 6" key="1">
    <citation type="journal article" date="2015" name="Genome Announc.">
        <title>Expanding the biotechnology potential of lactobacilli through comparative genomics of 213 strains and associated genera.</title>
        <authorList>
            <person name="Sun Z."/>
            <person name="Harris H.M."/>
            <person name="McCann A."/>
            <person name="Guo C."/>
            <person name="Argimon S."/>
            <person name="Zhang W."/>
            <person name="Yang X."/>
            <person name="Jeffery I.B."/>
            <person name="Cooney J.C."/>
            <person name="Kagawa T.F."/>
            <person name="Liu W."/>
            <person name="Song Y."/>
            <person name="Salvetti E."/>
            <person name="Wrobel A."/>
            <person name="Rasinkangas P."/>
            <person name="Parkhill J."/>
            <person name="Rea M.C."/>
            <person name="O'Sullivan O."/>
            <person name="Ritari J."/>
            <person name="Douillard F.P."/>
            <person name="Paul Ross R."/>
            <person name="Yang R."/>
            <person name="Briner A.E."/>
            <person name="Felis G.E."/>
            <person name="de Vos W.M."/>
            <person name="Barrangou R."/>
            <person name="Klaenhammer T.R."/>
            <person name="Caufield P.W."/>
            <person name="Cui Y."/>
            <person name="Zhang H."/>
            <person name="O'Toole P.W."/>
        </authorList>
    </citation>
    <scope>NUCLEOTIDE SEQUENCE [LARGE SCALE GENOMIC DNA]</scope>
    <source>
        <strain evidence="5 6">NBRC 103219</strain>
    </source>
</reference>
<feature type="active site" description="Proton donor" evidence="1">
    <location>
        <position position="52"/>
    </location>
</feature>
<gene>
    <name evidence="5" type="ORF">IV66_GL000324</name>
</gene>
<feature type="site" description="Lowers pKa of active site Tyr" evidence="3">
    <location>
        <position position="78"/>
    </location>
</feature>
<dbReference type="GO" id="GO:0016491">
    <property type="term" value="F:oxidoreductase activity"/>
    <property type="evidence" value="ECO:0007669"/>
    <property type="project" value="InterPro"/>
</dbReference>
<evidence type="ECO:0000256" key="1">
    <source>
        <dbReference type="PIRSR" id="PIRSR000097-1"/>
    </source>
</evidence>
<dbReference type="PIRSF" id="PIRSF000097">
    <property type="entry name" value="AKR"/>
    <property type="match status" value="1"/>
</dbReference>
<dbReference type="AlphaFoldDB" id="A0A0R2L8H3"/>
<sequence length="283" mass="31014">MKTVTISGHALPAIGIGTWHMGDDPAKEEQEINAIRAGLDAGAKVVDTAEMYGSGNSETLVGKALQPYDRERVFLISKVLPSNASKAKMEEHLDASLQRLQTDYLDLYLYHWRGGTPLSETISELDRLKETGKIRAWGVSNFDVADLEELWQLPAGPNAAANEDLYNIETRGIEYDLTDWQAQHDLPLIAYSPVGGLHNELGTTMLDNAVVKQIAATHNVSAHAVLLAWTIRNGNTIAIPQSSQVSHVEANVKATELELSSDELNKLDQEYPSPTHKVPLAIN</sequence>
<dbReference type="InterPro" id="IPR023210">
    <property type="entry name" value="NADP_OxRdtase_dom"/>
</dbReference>
<dbReference type="Pfam" id="PF00248">
    <property type="entry name" value="Aldo_ket_red"/>
    <property type="match status" value="1"/>
</dbReference>
<dbReference type="PRINTS" id="PR00069">
    <property type="entry name" value="ALDKETRDTASE"/>
</dbReference>
<dbReference type="RefSeq" id="WP_017867631.1">
    <property type="nucleotide sequence ID" value="NZ_BJYB01000003.1"/>
</dbReference>
<evidence type="ECO:0000313" key="5">
    <source>
        <dbReference type="EMBL" id="KRN98035.1"/>
    </source>
</evidence>
<accession>A0A0R2L8H3</accession>
<dbReference type="PATRIC" id="fig|449659.4.peg.322"/>
<protein>
    <submittedName>
        <fullName evidence="5">Aldo keto reductase family oxidoreductase</fullName>
    </submittedName>
</protein>
<dbReference type="PANTHER" id="PTHR43638">
    <property type="entry name" value="OXIDOREDUCTASE, ALDO/KETO REDUCTASE FAMILY PROTEIN"/>
    <property type="match status" value="1"/>
</dbReference>
<dbReference type="Proteomes" id="UP000051886">
    <property type="component" value="Unassembled WGS sequence"/>
</dbReference>
<feature type="binding site" evidence="2">
    <location>
        <position position="111"/>
    </location>
    <ligand>
        <name>substrate</name>
    </ligand>
</feature>
<dbReference type="OrthoDB" id="9773828at2"/>
<dbReference type="Gene3D" id="3.20.20.100">
    <property type="entry name" value="NADP-dependent oxidoreductase domain"/>
    <property type="match status" value="1"/>
</dbReference>
<keyword evidence="6" id="KW-1185">Reference proteome</keyword>
<comment type="caution">
    <text evidence="5">The sequence shown here is derived from an EMBL/GenBank/DDBJ whole genome shotgun (WGS) entry which is preliminary data.</text>
</comment>
<dbReference type="PANTHER" id="PTHR43638:SF3">
    <property type="entry name" value="ALDEHYDE REDUCTASE"/>
    <property type="match status" value="1"/>
</dbReference>
<evidence type="ECO:0000313" key="6">
    <source>
        <dbReference type="Proteomes" id="UP000051886"/>
    </source>
</evidence>
<dbReference type="SUPFAM" id="SSF51430">
    <property type="entry name" value="NAD(P)-linked oxidoreductase"/>
    <property type="match status" value="1"/>
</dbReference>
<evidence type="ECO:0000259" key="4">
    <source>
        <dbReference type="Pfam" id="PF00248"/>
    </source>
</evidence>
<organism evidence="5 6">
    <name type="scientific">Ligilactobacillus pobuzihii</name>
    <dbReference type="NCBI Taxonomy" id="449659"/>
    <lineage>
        <taxon>Bacteria</taxon>
        <taxon>Bacillati</taxon>
        <taxon>Bacillota</taxon>
        <taxon>Bacilli</taxon>
        <taxon>Lactobacillales</taxon>
        <taxon>Lactobacillaceae</taxon>
        <taxon>Ligilactobacillus</taxon>
    </lineage>
</organism>
<dbReference type="CDD" id="cd19138">
    <property type="entry name" value="AKR_YeaE"/>
    <property type="match status" value="1"/>
</dbReference>
<dbReference type="InterPro" id="IPR036812">
    <property type="entry name" value="NAD(P)_OxRdtase_dom_sf"/>
</dbReference>
<dbReference type="STRING" id="449659.IV66_GL000324"/>
<dbReference type="EMBL" id="JQCN01000052">
    <property type="protein sequence ID" value="KRN98035.1"/>
    <property type="molecule type" value="Genomic_DNA"/>
</dbReference>
<evidence type="ECO:0000256" key="2">
    <source>
        <dbReference type="PIRSR" id="PIRSR000097-2"/>
    </source>
</evidence>
<evidence type="ECO:0000256" key="3">
    <source>
        <dbReference type="PIRSR" id="PIRSR000097-3"/>
    </source>
</evidence>
<name>A0A0R2L8H3_9LACO</name>
<feature type="domain" description="NADP-dependent oxidoreductase" evidence="4">
    <location>
        <begin position="13"/>
        <end position="269"/>
    </location>
</feature>
<proteinExistence type="predicted"/>
<dbReference type="InterPro" id="IPR020471">
    <property type="entry name" value="AKR"/>
</dbReference>